<organism evidence="1 2">
    <name type="scientific">Magnetospirillum moscoviense</name>
    <dbReference type="NCBI Taxonomy" id="1437059"/>
    <lineage>
        <taxon>Bacteria</taxon>
        <taxon>Pseudomonadati</taxon>
        <taxon>Pseudomonadota</taxon>
        <taxon>Alphaproteobacteria</taxon>
        <taxon>Rhodospirillales</taxon>
        <taxon>Rhodospirillaceae</taxon>
        <taxon>Magnetospirillum</taxon>
    </lineage>
</organism>
<dbReference type="Gene3D" id="3.40.50.300">
    <property type="entry name" value="P-loop containing nucleotide triphosphate hydrolases"/>
    <property type="match status" value="1"/>
</dbReference>
<dbReference type="Pfam" id="PF13189">
    <property type="entry name" value="Cytidylate_kin2"/>
    <property type="match status" value="1"/>
</dbReference>
<accession>A0A178MYV2</accession>
<dbReference type="InterPro" id="IPR027417">
    <property type="entry name" value="P-loop_NTPase"/>
</dbReference>
<proteinExistence type="predicted"/>
<dbReference type="EMBL" id="LWQU01000054">
    <property type="protein sequence ID" value="OAN60920.1"/>
    <property type="molecule type" value="Genomic_DNA"/>
</dbReference>
<evidence type="ECO:0000313" key="2">
    <source>
        <dbReference type="Proteomes" id="UP000078543"/>
    </source>
</evidence>
<evidence type="ECO:0000313" key="1">
    <source>
        <dbReference type="EMBL" id="OAN60920.1"/>
    </source>
</evidence>
<dbReference type="STRING" id="1437059.A6A05_06840"/>
<evidence type="ECO:0008006" key="3">
    <source>
        <dbReference type="Google" id="ProtNLM"/>
    </source>
</evidence>
<dbReference type="Proteomes" id="UP000078543">
    <property type="component" value="Unassembled WGS sequence"/>
</dbReference>
<dbReference type="AlphaFoldDB" id="A0A178MYV2"/>
<protein>
    <recommendedName>
        <fullName evidence="3">Cytidylate kinase</fullName>
    </recommendedName>
</protein>
<keyword evidence="2" id="KW-1185">Reference proteome</keyword>
<dbReference type="SUPFAM" id="SSF52540">
    <property type="entry name" value="P-loop containing nucleoside triphosphate hydrolases"/>
    <property type="match status" value="1"/>
</dbReference>
<comment type="caution">
    <text evidence="1">The sequence shown here is derived from an EMBL/GenBank/DDBJ whole genome shotgun (WGS) entry which is preliminary data.</text>
</comment>
<gene>
    <name evidence="1" type="ORF">A6A05_06840</name>
</gene>
<reference evidence="1 2" key="1">
    <citation type="submission" date="2016-04" db="EMBL/GenBank/DDBJ databases">
        <title>Draft genome sequence of freshwater magnetotactic bacteria Magnetospirillum marisnigri SP-1 and Magnetospirillum moscoviense BB-1.</title>
        <authorList>
            <person name="Koziaeva V."/>
            <person name="Dziuba M.V."/>
            <person name="Ivanov T.M."/>
            <person name="Kuznetsov B."/>
            <person name="Grouzdev D.S."/>
        </authorList>
    </citation>
    <scope>NUCLEOTIDE SEQUENCE [LARGE SCALE GENOMIC DNA]</scope>
    <source>
        <strain evidence="1 2">BB-1</strain>
    </source>
</reference>
<name>A0A178MYV2_9PROT</name>
<sequence>MAEVATVTHEEPTTRKPKQPVVTISRDYGSGGDIIATRLAQRLSIPLYDETVLKEIAVRLNDDPAIVKLLDEGFGKAKDMWLYRLFSGKDVGPDAYRDTLIKVVMSLGRMGGILVGRGAHVILTDACALRVRITGSPEVCARRMAASGHGSFSEQLAKAKEIDHQRGKFVWEVFHSRLSDSSAFDININTDRMGDFEDVVDMLMGMAKAIHSGRVLAL</sequence>